<gene>
    <name evidence="1" type="ORF">ACFONL_06550</name>
</gene>
<keyword evidence="2" id="KW-1185">Reference proteome</keyword>
<evidence type="ECO:0000313" key="1">
    <source>
        <dbReference type="EMBL" id="MFC3637043.1"/>
    </source>
</evidence>
<dbReference type="EMBL" id="JBHRYC010000026">
    <property type="protein sequence ID" value="MFC3637043.1"/>
    <property type="molecule type" value="Genomic_DNA"/>
</dbReference>
<comment type="caution">
    <text evidence="1">The sequence shown here is derived from an EMBL/GenBank/DDBJ whole genome shotgun (WGS) entry which is preliminary data.</text>
</comment>
<dbReference type="Proteomes" id="UP001595704">
    <property type="component" value="Unassembled WGS sequence"/>
</dbReference>
<proteinExistence type="predicted"/>
<organism evidence="1 2">
    <name type="scientific">Camelimonas fluminis</name>
    <dbReference type="NCBI Taxonomy" id="1576911"/>
    <lineage>
        <taxon>Bacteria</taxon>
        <taxon>Pseudomonadati</taxon>
        <taxon>Pseudomonadota</taxon>
        <taxon>Alphaproteobacteria</taxon>
        <taxon>Hyphomicrobiales</taxon>
        <taxon>Chelatococcaceae</taxon>
        <taxon>Camelimonas</taxon>
    </lineage>
</organism>
<dbReference type="RefSeq" id="WP_191318029.1">
    <property type="nucleotide sequence ID" value="NZ_BNCG01000002.1"/>
</dbReference>
<name>A0ABV7UEN0_9HYPH</name>
<protein>
    <submittedName>
        <fullName evidence="1">Uncharacterized protein</fullName>
    </submittedName>
</protein>
<reference evidence="2" key="1">
    <citation type="journal article" date="2019" name="Int. J. Syst. Evol. Microbiol.">
        <title>The Global Catalogue of Microorganisms (GCM) 10K type strain sequencing project: providing services to taxonomists for standard genome sequencing and annotation.</title>
        <authorList>
            <consortium name="The Broad Institute Genomics Platform"/>
            <consortium name="The Broad Institute Genome Sequencing Center for Infectious Disease"/>
            <person name="Wu L."/>
            <person name="Ma J."/>
        </authorList>
    </citation>
    <scope>NUCLEOTIDE SEQUENCE [LARGE SCALE GENOMIC DNA]</scope>
    <source>
        <strain evidence="2">KCTC 42282</strain>
    </source>
</reference>
<sequence>MASDLNEYEIDALRMLAGEIERDWGAWVAACLETLVAKGLAAPAYHITDAGRAALTNIDRKSISPTGTLADKGFPA</sequence>
<evidence type="ECO:0000313" key="2">
    <source>
        <dbReference type="Proteomes" id="UP001595704"/>
    </source>
</evidence>
<accession>A0ABV7UEN0</accession>